<name>A0ABR4BLT8_9LECA</name>
<dbReference type="EMBL" id="JBHFEH010000001">
    <property type="protein sequence ID" value="KAL2058764.1"/>
    <property type="molecule type" value="Genomic_DNA"/>
</dbReference>
<organism evidence="1 2">
    <name type="scientific">Lepraria finkii</name>
    <dbReference type="NCBI Taxonomy" id="1340010"/>
    <lineage>
        <taxon>Eukaryota</taxon>
        <taxon>Fungi</taxon>
        <taxon>Dikarya</taxon>
        <taxon>Ascomycota</taxon>
        <taxon>Pezizomycotina</taxon>
        <taxon>Lecanoromycetes</taxon>
        <taxon>OSLEUM clade</taxon>
        <taxon>Lecanoromycetidae</taxon>
        <taxon>Lecanorales</taxon>
        <taxon>Lecanorineae</taxon>
        <taxon>Stereocaulaceae</taxon>
        <taxon>Lepraria</taxon>
    </lineage>
</organism>
<evidence type="ECO:0000313" key="1">
    <source>
        <dbReference type="EMBL" id="KAL2058764.1"/>
    </source>
</evidence>
<comment type="caution">
    <text evidence="1">The sequence shown here is derived from an EMBL/GenBank/DDBJ whole genome shotgun (WGS) entry which is preliminary data.</text>
</comment>
<sequence length="108" mass="12274">MITFSRLQEDFWLFTRHMNDMAAISRRLFLQLLHLWTSTGGSVSRPMHDQPCPRTEDDQVIETSTSAHAANARIRVSTSKRELSTRATQPLGYPFANRISGGMDHLPC</sequence>
<gene>
    <name evidence="1" type="ORF">ABVK25_000055</name>
</gene>
<reference evidence="1 2" key="1">
    <citation type="submission" date="2024-09" db="EMBL/GenBank/DDBJ databases">
        <title>Rethinking Asexuality: The Enigmatic Case of Functional Sexual Genes in Lepraria (Stereocaulaceae).</title>
        <authorList>
            <person name="Doellman M."/>
            <person name="Sun Y."/>
            <person name="Barcenas-Pena A."/>
            <person name="Lumbsch H.T."/>
            <person name="Grewe F."/>
        </authorList>
    </citation>
    <scope>NUCLEOTIDE SEQUENCE [LARGE SCALE GENOMIC DNA]</scope>
    <source>
        <strain evidence="1 2">Grewe 0041</strain>
    </source>
</reference>
<keyword evidence="2" id="KW-1185">Reference proteome</keyword>
<protein>
    <submittedName>
        <fullName evidence="1">Uncharacterized protein</fullName>
    </submittedName>
</protein>
<proteinExistence type="predicted"/>
<dbReference type="Proteomes" id="UP001590951">
    <property type="component" value="Unassembled WGS sequence"/>
</dbReference>
<evidence type="ECO:0000313" key="2">
    <source>
        <dbReference type="Proteomes" id="UP001590951"/>
    </source>
</evidence>
<accession>A0ABR4BLT8</accession>